<dbReference type="Proteomes" id="UP000708208">
    <property type="component" value="Unassembled WGS sequence"/>
</dbReference>
<comment type="caution">
    <text evidence="1">The sequence shown here is derived from an EMBL/GenBank/DDBJ whole genome shotgun (WGS) entry which is preliminary data.</text>
</comment>
<feature type="non-terminal residue" evidence="1">
    <location>
        <position position="48"/>
    </location>
</feature>
<evidence type="ECO:0000313" key="2">
    <source>
        <dbReference type="Proteomes" id="UP000708208"/>
    </source>
</evidence>
<dbReference type="OrthoDB" id="6410211at2759"/>
<dbReference type="EMBL" id="CAJVCH010157379">
    <property type="protein sequence ID" value="CAG7728032.1"/>
    <property type="molecule type" value="Genomic_DNA"/>
</dbReference>
<evidence type="ECO:0000313" key="1">
    <source>
        <dbReference type="EMBL" id="CAG7728032.1"/>
    </source>
</evidence>
<protein>
    <submittedName>
        <fullName evidence="1">Uncharacterized protein</fullName>
    </submittedName>
</protein>
<keyword evidence="2" id="KW-1185">Reference proteome</keyword>
<proteinExistence type="predicted"/>
<dbReference type="AlphaFoldDB" id="A0A8J2K0I8"/>
<organism evidence="1 2">
    <name type="scientific">Allacma fusca</name>
    <dbReference type="NCBI Taxonomy" id="39272"/>
    <lineage>
        <taxon>Eukaryota</taxon>
        <taxon>Metazoa</taxon>
        <taxon>Ecdysozoa</taxon>
        <taxon>Arthropoda</taxon>
        <taxon>Hexapoda</taxon>
        <taxon>Collembola</taxon>
        <taxon>Symphypleona</taxon>
        <taxon>Sminthuridae</taxon>
        <taxon>Allacma</taxon>
    </lineage>
</organism>
<name>A0A8J2K0I8_9HEXA</name>
<reference evidence="1" key="1">
    <citation type="submission" date="2021-06" db="EMBL/GenBank/DDBJ databases">
        <authorList>
            <person name="Hodson N. C."/>
            <person name="Mongue J. A."/>
            <person name="Jaron S. K."/>
        </authorList>
    </citation>
    <scope>NUCLEOTIDE SEQUENCE</scope>
</reference>
<gene>
    <name evidence="1" type="ORF">AFUS01_LOCUS16843</name>
</gene>
<accession>A0A8J2K0I8</accession>
<sequence length="48" mass="5654">MVITGKWLLKYTYVNSGRVFKFDRAYNLDHDEASAVLKNYPIEVVMRT</sequence>